<sequence>MDQCPSHLLTNGDLDGSKIAASQSGVVPAHVSASRSNASGATPLGVPPSLLKSSWGAHIPSKIRLKSSGDDGASSVEIVVDYHGKPVHRVKGCDARLGILAVDKAMSPRQDLFTDDGHVLASVGVPCASVGGFHLATPLMPSASPLVKEVSRVGPIMMKPIHLEGKHRPVCDGEASVSVPPGMQNDEVAKESPSVDSSPSHGEPVESPGLRVSFHLPDSKDASFVKDPLHLEGQHIPICAGEVLDDVSSGMPSEAAVEDAPTVISTPSPHAVQRDLAPDDDSACRIASDVERLRKQLMEIKDQRCLDLQLPCCT</sequence>
<proteinExistence type="predicted"/>
<protein>
    <submittedName>
        <fullName evidence="2">Uncharacterized protein</fullName>
    </submittedName>
</protein>
<accession>A0AAD3T3W0</accession>
<reference evidence="2" key="1">
    <citation type="submission" date="2023-05" db="EMBL/GenBank/DDBJ databases">
        <title>Nepenthes gracilis genome sequencing.</title>
        <authorList>
            <person name="Fukushima K."/>
        </authorList>
    </citation>
    <scope>NUCLEOTIDE SEQUENCE</scope>
    <source>
        <strain evidence="2">SING2019-196</strain>
    </source>
</reference>
<dbReference type="EMBL" id="BSYO01000024">
    <property type="protein sequence ID" value="GMH22194.1"/>
    <property type="molecule type" value="Genomic_DNA"/>
</dbReference>
<evidence type="ECO:0000313" key="3">
    <source>
        <dbReference type="Proteomes" id="UP001279734"/>
    </source>
</evidence>
<feature type="region of interest" description="Disordered" evidence="1">
    <location>
        <begin position="171"/>
        <end position="213"/>
    </location>
</feature>
<evidence type="ECO:0000256" key="1">
    <source>
        <dbReference type="SAM" id="MobiDB-lite"/>
    </source>
</evidence>
<comment type="caution">
    <text evidence="2">The sequence shown here is derived from an EMBL/GenBank/DDBJ whole genome shotgun (WGS) entry which is preliminary data.</text>
</comment>
<keyword evidence="3" id="KW-1185">Reference proteome</keyword>
<name>A0AAD3T3W0_NEPGR</name>
<evidence type="ECO:0000313" key="2">
    <source>
        <dbReference type="EMBL" id="GMH22194.1"/>
    </source>
</evidence>
<dbReference type="Proteomes" id="UP001279734">
    <property type="component" value="Unassembled WGS sequence"/>
</dbReference>
<gene>
    <name evidence="2" type="ORF">Nepgr_024037</name>
</gene>
<dbReference type="AlphaFoldDB" id="A0AAD3T3W0"/>
<organism evidence="2 3">
    <name type="scientific">Nepenthes gracilis</name>
    <name type="common">Slender pitcher plant</name>
    <dbReference type="NCBI Taxonomy" id="150966"/>
    <lineage>
        <taxon>Eukaryota</taxon>
        <taxon>Viridiplantae</taxon>
        <taxon>Streptophyta</taxon>
        <taxon>Embryophyta</taxon>
        <taxon>Tracheophyta</taxon>
        <taxon>Spermatophyta</taxon>
        <taxon>Magnoliopsida</taxon>
        <taxon>eudicotyledons</taxon>
        <taxon>Gunneridae</taxon>
        <taxon>Pentapetalae</taxon>
        <taxon>Caryophyllales</taxon>
        <taxon>Nepenthaceae</taxon>
        <taxon>Nepenthes</taxon>
    </lineage>
</organism>